<feature type="transmembrane region" description="Helical" evidence="1">
    <location>
        <begin position="91"/>
        <end position="113"/>
    </location>
</feature>
<keyword evidence="1" id="KW-0472">Membrane</keyword>
<organism evidence="2">
    <name type="scientific">Rhodococcus hoagii (strain 103S)</name>
    <name type="common">Rhodococcus equi</name>
    <dbReference type="NCBI Taxonomy" id="685727"/>
    <lineage>
        <taxon>Bacteria</taxon>
        <taxon>Bacillati</taxon>
        <taxon>Actinomycetota</taxon>
        <taxon>Actinomycetes</taxon>
        <taxon>Mycobacteriales</taxon>
        <taxon>Nocardiaceae</taxon>
        <taxon>Prescottella</taxon>
    </lineage>
</organism>
<evidence type="ECO:0000313" key="2">
    <source>
        <dbReference type="EMBL" id="CBH47105.1"/>
    </source>
</evidence>
<evidence type="ECO:0000313" key="3">
    <source>
        <dbReference type="Proteomes" id="UP000006892"/>
    </source>
</evidence>
<dbReference type="Proteomes" id="UP001154400">
    <property type="component" value="Chromosome"/>
</dbReference>
<dbReference type="GeneID" id="57576691"/>
<feature type="transmembrane region" description="Helical" evidence="1">
    <location>
        <begin position="60"/>
        <end position="79"/>
    </location>
</feature>
<dbReference type="KEGG" id="req:REQ_10030"/>
<accession>A0A3S5Y3J9</accession>
<reference evidence="2" key="1">
    <citation type="journal article" date="2010" name="PLoS Genet.">
        <title>The genome of a pathogenic rhodococcus: cooptive virulence underpinned by key gene acquisitions.</title>
        <authorList>
            <person name="Letek M."/>
            <person name="Gonzalez P."/>
            <person name="Macarthur I."/>
            <person name="Rodriguez H."/>
            <person name="Freeman T.C."/>
            <person name="Valero-Rello A."/>
            <person name="Blanco M."/>
            <person name="Buckley T."/>
            <person name="Cherevach I."/>
            <person name="Fahey R."/>
            <person name="Hapeshi A."/>
            <person name="Holdstock J."/>
            <person name="Leadon D."/>
            <person name="Navas J."/>
            <person name="Ocampo A."/>
            <person name="Quail M.A."/>
            <person name="Sanders M."/>
            <person name="Scortti M.M."/>
            <person name="Prescott J.F."/>
            <person name="Fogarty U."/>
            <person name="Meijer W.G."/>
            <person name="Parkhill J."/>
            <person name="Bentley S.D."/>
            <person name="Vazquez-Boland J.A."/>
        </authorList>
    </citation>
    <scope>NUCLEOTIDE SEQUENCE [LARGE SCALE GENOMIC DNA]</scope>
    <source>
        <strain evidence="2 3">103S</strain>
    </source>
</reference>
<evidence type="ECO:0000256" key="1">
    <source>
        <dbReference type="SAM" id="Phobius"/>
    </source>
</evidence>
<dbReference type="EMBL" id="FN563149">
    <property type="protein sequence ID" value="CBH47105.1"/>
    <property type="molecule type" value="Genomic_DNA"/>
</dbReference>
<proteinExistence type="predicted"/>
<feature type="transmembrane region" description="Helical" evidence="1">
    <location>
        <begin position="20"/>
        <end position="40"/>
    </location>
</feature>
<sequence>MTRDVEKRWSDPQTFRRAALYDGATIVLALIAMVVTIVVGSGAGDCAPDEGRLCTDTARIVVVVVPSALLLLGGIGAFVQAYRVWRRAGTWPIWQAAGWFLFVLMLVYLGIAVRSVAG</sequence>
<keyword evidence="1" id="KW-0812">Transmembrane</keyword>
<protein>
    <submittedName>
        <fullName evidence="2">Integral membrane protein</fullName>
    </submittedName>
</protein>
<dbReference type="RefSeq" id="WP_005515051.1">
    <property type="nucleotide sequence ID" value="NC_014659.1"/>
</dbReference>
<name>A0A3S5Y3J9_RHOH1</name>
<dbReference type="AlphaFoldDB" id="A0A3S5Y3J9"/>
<gene>
    <name evidence="2" type="ordered locus">REQ_10030</name>
</gene>
<keyword evidence="1" id="KW-1133">Transmembrane helix</keyword>